<dbReference type="Proteomes" id="UP001196980">
    <property type="component" value="Unassembled WGS sequence"/>
</dbReference>
<accession>A0ABS6S4X3</accession>
<proteinExistence type="predicted"/>
<sequence length="69" mass="7869">MPLHLWHRRYFVPSRYSAGCSKFTSSYTHVIDNLRAPRTPPVSHHVLPLFDDDDIAPVMDADTTKDASD</sequence>
<evidence type="ECO:0000313" key="1">
    <source>
        <dbReference type="EMBL" id="MBV6343762.1"/>
    </source>
</evidence>
<reference evidence="1 2" key="1">
    <citation type="journal article" date="2020" name="J Geophys Res Biogeosci">
        <title>Magnetotaxis as an Adaptation to Enable Bacterial Shuttling of Microbial Sulfur and Sulfur Cycling Across Aquatic Oxic#Anoxic Interfaces.</title>
        <authorList>
            <person name="Li J."/>
            <person name="Liu P."/>
            <person name="Wang J."/>
            <person name="Roberts A.P."/>
            <person name="Pan Y."/>
        </authorList>
    </citation>
    <scope>NUCLEOTIDE SEQUENCE [LARGE SCALE GENOMIC DNA]</scope>
    <source>
        <strain evidence="1 2">MYR-1_YQ</strain>
    </source>
</reference>
<evidence type="ECO:0000313" key="2">
    <source>
        <dbReference type="Proteomes" id="UP001196980"/>
    </source>
</evidence>
<protein>
    <submittedName>
        <fullName evidence="1">Uncharacterized protein</fullName>
    </submittedName>
</protein>
<comment type="caution">
    <text evidence="1">The sequence shown here is derived from an EMBL/GenBank/DDBJ whole genome shotgun (WGS) entry which is preliminary data.</text>
</comment>
<gene>
    <name evidence="1" type="ORF">HWQ67_19525</name>
</gene>
<organism evidence="1 2">
    <name type="scientific">Candidatus Magnetobacterium casense</name>
    <dbReference type="NCBI Taxonomy" id="1455061"/>
    <lineage>
        <taxon>Bacteria</taxon>
        <taxon>Pseudomonadati</taxon>
        <taxon>Nitrospirota</taxon>
        <taxon>Thermodesulfovibrionia</taxon>
        <taxon>Thermodesulfovibrionales</taxon>
        <taxon>Candidatus Magnetobacteriaceae</taxon>
        <taxon>Candidatus Magnetobacterium</taxon>
    </lineage>
</organism>
<name>A0ABS6S4X3_9BACT</name>
<keyword evidence="2" id="KW-1185">Reference proteome</keyword>
<dbReference type="EMBL" id="JABXWD010000795">
    <property type="protein sequence ID" value="MBV6343762.1"/>
    <property type="molecule type" value="Genomic_DNA"/>
</dbReference>